<evidence type="ECO:0000259" key="6">
    <source>
        <dbReference type="Pfam" id="PF02631"/>
    </source>
</evidence>
<dbReference type="InterPro" id="IPR036388">
    <property type="entry name" value="WH-like_DNA-bd_sf"/>
</dbReference>
<dbReference type="Gene3D" id="1.10.10.10">
    <property type="entry name" value="Winged helix-like DNA-binding domain superfamily/Winged helix DNA-binding domain"/>
    <property type="match status" value="2"/>
</dbReference>
<dbReference type="InterPro" id="IPR003783">
    <property type="entry name" value="Regulatory_RecX"/>
</dbReference>
<keyword evidence="4 5" id="KW-0963">Cytoplasm</keyword>
<name>A0A5J4FU68_9FLAO</name>
<dbReference type="InterPro" id="IPR053925">
    <property type="entry name" value="RecX_HTH_3rd"/>
</dbReference>
<evidence type="ECO:0000259" key="7">
    <source>
        <dbReference type="Pfam" id="PF21981"/>
    </source>
</evidence>
<dbReference type="Proteomes" id="UP000326994">
    <property type="component" value="Unassembled WGS sequence"/>
</dbReference>
<evidence type="ECO:0000313" key="8">
    <source>
        <dbReference type="EMBL" id="GEQ84628.1"/>
    </source>
</evidence>
<dbReference type="Pfam" id="PF21981">
    <property type="entry name" value="RecX_HTH3"/>
    <property type="match status" value="1"/>
</dbReference>
<dbReference type="RefSeq" id="WP_151892579.1">
    <property type="nucleotide sequence ID" value="NZ_BKCF01000001.1"/>
</dbReference>
<keyword evidence="9" id="KW-1185">Reference proteome</keyword>
<dbReference type="GO" id="GO:0006282">
    <property type="term" value="P:regulation of DNA repair"/>
    <property type="evidence" value="ECO:0007669"/>
    <property type="project" value="UniProtKB-UniRule"/>
</dbReference>
<comment type="subcellular location">
    <subcellularLocation>
        <location evidence="1 5">Cytoplasm</location>
    </subcellularLocation>
</comment>
<feature type="domain" description="RecX second three-helical" evidence="6">
    <location>
        <begin position="59"/>
        <end position="100"/>
    </location>
</feature>
<evidence type="ECO:0000256" key="4">
    <source>
        <dbReference type="ARBA" id="ARBA00022490"/>
    </source>
</evidence>
<evidence type="ECO:0000256" key="5">
    <source>
        <dbReference type="HAMAP-Rule" id="MF_01114"/>
    </source>
</evidence>
<dbReference type="EMBL" id="BKCF01000001">
    <property type="protein sequence ID" value="GEQ84628.1"/>
    <property type="molecule type" value="Genomic_DNA"/>
</dbReference>
<dbReference type="PANTHER" id="PTHR33602">
    <property type="entry name" value="REGULATORY PROTEIN RECX FAMILY PROTEIN"/>
    <property type="match status" value="1"/>
</dbReference>
<accession>A0A5J4FU68</accession>
<comment type="caution">
    <text evidence="8">The sequence shown here is derived from an EMBL/GenBank/DDBJ whole genome shotgun (WGS) entry which is preliminary data.</text>
</comment>
<evidence type="ECO:0000256" key="1">
    <source>
        <dbReference type="ARBA" id="ARBA00004496"/>
    </source>
</evidence>
<dbReference type="GO" id="GO:0005737">
    <property type="term" value="C:cytoplasm"/>
    <property type="evidence" value="ECO:0007669"/>
    <property type="project" value="UniProtKB-SubCell"/>
</dbReference>
<dbReference type="OrthoDB" id="1523826at2"/>
<feature type="domain" description="RecX third three-helical" evidence="7">
    <location>
        <begin position="107"/>
        <end position="152"/>
    </location>
</feature>
<dbReference type="HAMAP" id="MF_01114">
    <property type="entry name" value="RecX"/>
    <property type="match status" value="1"/>
</dbReference>
<evidence type="ECO:0000256" key="3">
    <source>
        <dbReference type="ARBA" id="ARBA00018111"/>
    </source>
</evidence>
<reference evidence="8 9" key="1">
    <citation type="submission" date="2019-08" db="EMBL/GenBank/DDBJ databases">
        <title>Ulvibacter marinistellae sp. nov., isolated from a starfish, Patiria pectinifera.</title>
        <authorList>
            <person name="Kawano K."/>
            <person name="Ushijima N."/>
            <person name="Kihara M."/>
            <person name="Itoh H."/>
        </authorList>
    </citation>
    <scope>NUCLEOTIDE SEQUENCE [LARGE SCALE GENOMIC DNA]</scope>
    <source>
        <strain evidence="8 9">KK4</strain>
    </source>
</reference>
<organism evidence="8 9">
    <name type="scientific">Patiriisocius marinistellae</name>
    <dbReference type="NCBI Taxonomy" id="2494560"/>
    <lineage>
        <taxon>Bacteria</taxon>
        <taxon>Pseudomonadati</taxon>
        <taxon>Bacteroidota</taxon>
        <taxon>Flavobacteriia</taxon>
        <taxon>Flavobacteriales</taxon>
        <taxon>Flavobacteriaceae</taxon>
        <taxon>Patiriisocius</taxon>
    </lineage>
</organism>
<comment type="similarity">
    <text evidence="2 5">Belongs to the RecX family.</text>
</comment>
<dbReference type="InterPro" id="IPR053924">
    <property type="entry name" value="RecX_HTH_2nd"/>
</dbReference>
<sequence>MQQPIKTYTIEEAKRKLEKYCAYQERCHKEINKKLKEMRMIPQAIDEVIGHLLEHNFLNETRFAQAYTRGKFRQKKWGRIRITRELKIRQISAYNLKLALKEIPEGEYQDTFETLFEKRVSQLKTEKDNQKKRKKIADYLLYRGWESAMIYEKLRTFKY</sequence>
<protein>
    <recommendedName>
        <fullName evidence="3 5">Regulatory protein RecX</fullName>
    </recommendedName>
</protein>
<dbReference type="AlphaFoldDB" id="A0A5J4FU68"/>
<evidence type="ECO:0000256" key="2">
    <source>
        <dbReference type="ARBA" id="ARBA00009695"/>
    </source>
</evidence>
<proteinExistence type="inferred from homology"/>
<dbReference type="Pfam" id="PF02631">
    <property type="entry name" value="RecX_HTH2"/>
    <property type="match status" value="1"/>
</dbReference>
<evidence type="ECO:0000313" key="9">
    <source>
        <dbReference type="Proteomes" id="UP000326994"/>
    </source>
</evidence>
<dbReference type="PANTHER" id="PTHR33602:SF1">
    <property type="entry name" value="REGULATORY PROTEIN RECX FAMILY PROTEIN"/>
    <property type="match status" value="1"/>
</dbReference>
<gene>
    <name evidence="5 8" type="primary">recX</name>
    <name evidence="8" type="ORF">ULMS_01360</name>
</gene>
<comment type="function">
    <text evidence="5">Modulates RecA activity.</text>
</comment>